<comment type="caution">
    <text evidence="1">The sequence shown here is derived from an EMBL/GenBank/DDBJ whole genome shotgun (WGS) entry which is preliminary data.</text>
</comment>
<dbReference type="RefSeq" id="WP_249331256.1">
    <property type="nucleotide sequence ID" value="NZ_JACRSY010000002.1"/>
</dbReference>
<dbReference type="EMBL" id="JACRSY010000002">
    <property type="protein sequence ID" value="MBC8578198.1"/>
    <property type="molecule type" value="Genomic_DNA"/>
</dbReference>
<evidence type="ECO:0000313" key="2">
    <source>
        <dbReference type="Proteomes" id="UP000655830"/>
    </source>
</evidence>
<accession>A0A926ID01</accession>
<reference evidence="1" key="1">
    <citation type="submission" date="2020-08" db="EMBL/GenBank/DDBJ databases">
        <title>Genome public.</title>
        <authorList>
            <person name="Liu C."/>
            <person name="Sun Q."/>
        </authorList>
    </citation>
    <scope>NUCLEOTIDE SEQUENCE</scope>
    <source>
        <strain evidence="1">NSJ-12</strain>
    </source>
</reference>
<evidence type="ECO:0000313" key="1">
    <source>
        <dbReference type="EMBL" id="MBC8578198.1"/>
    </source>
</evidence>
<keyword evidence="2" id="KW-1185">Reference proteome</keyword>
<organism evidence="1 2">
    <name type="scientific">Zhenhengia yiwuensis</name>
    <dbReference type="NCBI Taxonomy" id="2763666"/>
    <lineage>
        <taxon>Bacteria</taxon>
        <taxon>Bacillati</taxon>
        <taxon>Bacillota</taxon>
        <taxon>Clostridia</taxon>
        <taxon>Lachnospirales</taxon>
        <taxon>Lachnospiraceae</taxon>
        <taxon>Zhenhengia</taxon>
    </lineage>
</organism>
<protein>
    <submittedName>
        <fullName evidence="1">Uncharacterized protein</fullName>
    </submittedName>
</protein>
<dbReference type="Proteomes" id="UP000655830">
    <property type="component" value="Unassembled WGS sequence"/>
</dbReference>
<dbReference type="AlphaFoldDB" id="A0A926ID01"/>
<gene>
    <name evidence="1" type="ORF">H8718_01410</name>
</gene>
<name>A0A926ID01_9FIRM</name>
<proteinExistence type="predicted"/>
<sequence>MSCCYSDHLCNLVGHKAIIHTGCHCFNVLICDITPCYVKVIDVRSGNIRIFNLDHIDFIEECSC</sequence>